<keyword evidence="2" id="KW-0378">Hydrolase</keyword>
<dbReference type="Gene3D" id="3.60.15.10">
    <property type="entry name" value="Ribonuclease Z/Hydroxyacylglutathione hydrolase-like"/>
    <property type="match status" value="1"/>
</dbReference>
<dbReference type="PANTHER" id="PTHR23131:SF4">
    <property type="entry name" value="METALLO-BETA-LACTAMASE SUPERFAMILY POTEIN"/>
    <property type="match status" value="1"/>
</dbReference>
<dbReference type="Proteomes" id="UP000545286">
    <property type="component" value="Unassembled WGS sequence"/>
</dbReference>
<reference evidence="2 3" key="1">
    <citation type="submission" date="2020-08" db="EMBL/GenBank/DDBJ databases">
        <title>Sequencing the genomes of 1000 actinobacteria strains.</title>
        <authorList>
            <person name="Klenk H.-P."/>
        </authorList>
    </citation>
    <scope>NUCLEOTIDE SEQUENCE [LARGE SCALE GENOMIC DNA]</scope>
    <source>
        <strain evidence="2 3">DSM 20419</strain>
    </source>
</reference>
<gene>
    <name evidence="2" type="ORF">FHX72_000246</name>
</gene>
<dbReference type="InterPro" id="IPR050662">
    <property type="entry name" value="Sec-metab_biosynth-thioest"/>
</dbReference>
<dbReference type="SUPFAM" id="SSF56281">
    <property type="entry name" value="Metallo-hydrolase/oxidoreductase"/>
    <property type="match status" value="1"/>
</dbReference>
<evidence type="ECO:0000313" key="3">
    <source>
        <dbReference type="Proteomes" id="UP000545286"/>
    </source>
</evidence>
<organism evidence="2 3">
    <name type="scientific">Pseudoclavibacter helvolus</name>
    <dbReference type="NCBI Taxonomy" id="255205"/>
    <lineage>
        <taxon>Bacteria</taxon>
        <taxon>Bacillati</taxon>
        <taxon>Actinomycetota</taxon>
        <taxon>Actinomycetes</taxon>
        <taxon>Micrococcales</taxon>
        <taxon>Microbacteriaceae</taxon>
        <taxon>Pseudoclavibacter</taxon>
    </lineage>
</organism>
<feature type="domain" description="Metallo-beta-lactamase" evidence="1">
    <location>
        <begin position="61"/>
        <end position="272"/>
    </location>
</feature>
<evidence type="ECO:0000313" key="2">
    <source>
        <dbReference type="EMBL" id="MBB2956134.1"/>
    </source>
</evidence>
<accession>A0A7W4YD91</accession>
<dbReference type="SMART" id="SM00849">
    <property type="entry name" value="Lactamase_B"/>
    <property type="match status" value="1"/>
</dbReference>
<keyword evidence="3" id="KW-1185">Reference proteome</keyword>
<dbReference type="InterPro" id="IPR001279">
    <property type="entry name" value="Metallo-B-lactamas"/>
</dbReference>
<name>A0A7W4YD91_9MICO</name>
<dbReference type="GO" id="GO:0016787">
    <property type="term" value="F:hydrolase activity"/>
    <property type="evidence" value="ECO:0007669"/>
    <property type="project" value="UniProtKB-KW"/>
</dbReference>
<dbReference type="InterPro" id="IPR036866">
    <property type="entry name" value="RibonucZ/Hydroxyglut_hydro"/>
</dbReference>
<protein>
    <submittedName>
        <fullName evidence="2">Glyoxylase-like metal-dependent hydrolase (Beta-lactamase superfamily II)</fullName>
    </submittedName>
</protein>
<dbReference type="AlphaFoldDB" id="A0A7W4YD91"/>
<evidence type="ECO:0000259" key="1">
    <source>
        <dbReference type="SMART" id="SM00849"/>
    </source>
</evidence>
<proteinExistence type="predicted"/>
<comment type="caution">
    <text evidence="2">The sequence shown here is derived from an EMBL/GenBank/DDBJ whole genome shotgun (WGS) entry which is preliminary data.</text>
</comment>
<dbReference type="RefSeq" id="WP_183622538.1">
    <property type="nucleotide sequence ID" value="NZ_JACHWJ010000001.1"/>
</dbReference>
<sequence length="349" mass="37127">MHHSSQSARSGVGVMTASGIEASSAVQDTAWREGRVAPLEFVRDGIWTVGIAMPGGHIPCTLASIVADDAGGVHIIDPGSGSDENLAALIAAIEGTGHRLDQVHSIIVTHLHHDHLGLAERLRDATAAPLVLQRDEQLALDRLAADRPNVDAERVRLLGWGVPVDRHSEILELVGKSATPVSLRADVLVDDGQLLEVPGRRLRAIHTPGHTPGHLTVVDEDALLAFTGDHVSPVLHPGLGLGGDDGRNPVVQYQGSLRRIADLGVEEAVPGHGYRFVGLAQRCAEHAQHHRRRTDEVASTLASYPEASIFEVASRLTWSVGWENLSGFTLASALLQTAMHADAVRSGEA</sequence>
<dbReference type="EMBL" id="JACHWJ010000001">
    <property type="protein sequence ID" value="MBB2956134.1"/>
    <property type="molecule type" value="Genomic_DNA"/>
</dbReference>
<dbReference type="PANTHER" id="PTHR23131">
    <property type="entry name" value="ENDORIBONUCLEASE LACTB2"/>
    <property type="match status" value="1"/>
</dbReference>
<dbReference type="Pfam" id="PF00753">
    <property type="entry name" value="Lactamase_B"/>
    <property type="match status" value="1"/>
</dbReference>